<gene>
    <name evidence="2" type="ORF">SAMN05444165_2615</name>
</gene>
<dbReference type="AlphaFoldDB" id="A0A1N6IYL2"/>
<reference evidence="2 3" key="1">
    <citation type="submission" date="2016-11" db="EMBL/GenBank/DDBJ databases">
        <authorList>
            <person name="Jaros S."/>
            <person name="Januszkiewicz K."/>
            <person name="Wedrychowicz H."/>
        </authorList>
    </citation>
    <scope>NUCLEOTIDE SEQUENCE [LARGE SCALE GENOMIC DNA]</scope>
    <source>
        <strain evidence="2 3">GAS95</strain>
    </source>
</reference>
<evidence type="ECO:0000313" key="2">
    <source>
        <dbReference type="EMBL" id="SIO37095.1"/>
    </source>
</evidence>
<feature type="region of interest" description="Disordered" evidence="1">
    <location>
        <begin position="1"/>
        <end position="31"/>
    </location>
</feature>
<proteinExistence type="predicted"/>
<dbReference type="Proteomes" id="UP000185151">
    <property type="component" value="Unassembled WGS sequence"/>
</dbReference>
<organism evidence="2 3">
    <name type="scientific">Paraburkholderia phenazinium</name>
    <dbReference type="NCBI Taxonomy" id="60549"/>
    <lineage>
        <taxon>Bacteria</taxon>
        <taxon>Pseudomonadati</taxon>
        <taxon>Pseudomonadota</taxon>
        <taxon>Betaproteobacteria</taxon>
        <taxon>Burkholderiales</taxon>
        <taxon>Burkholderiaceae</taxon>
        <taxon>Paraburkholderia</taxon>
    </lineage>
</organism>
<accession>A0A1N6IYL2</accession>
<evidence type="ECO:0000313" key="3">
    <source>
        <dbReference type="Proteomes" id="UP000185151"/>
    </source>
</evidence>
<protein>
    <submittedName>
        <fullName evidence="2">Uncharacterized protein</fullName>
    </submittedName>
</protein>
<name>A0A1N6IYL2_9BURK</name>
<sequence>MRNGGIPLREIAQFASPSAGRPRKRLGGNGEKICASAQPKIRVLADILVRLART</sequence>
<keyword evidence="3" id="KW-1185">Reference proteome</keyword>
<evidence type="ECO:0000256" key="1">
    <source>
        <dbReference type="SAM" id="MobiDB-lite"/>
    </source>
</evidence>
<dbReference type="EMBL" id="FSRU01000001">
    <property type="protein sequence ID" value="SIO37095.1"/>
    <property type="molecule type" value="Genomic_DNA"/>
</dbReference>